<dbReference type="GO" id="GO:0071555">
    <property type="term" value="P:cell wall organization"/>
    <property type="evidence" value="ECO:0007669"/>
    <property type="project" value="UniProtKB-UniRule"/>
</dbReference>
<dbReference type="InterPro" id="IPR004268">
    <property type="entry name" value="MurJ"/>
</dbReference>
<keyword evidence="10 11" id="KW-0813">Transport</keyword>
<feature type="transmembrane region" description="Helical" evidence="10">
    <location>
        <begin position="205"/>
        <end position="228"/>
    </location>
</feature>
<dbReference type="HAMAP" id="MF_02078">
    <property type="entry name" value="MurJ_MviN"/>
    <property type="match status" value="1"/>
</dbReference>
<feature type="transmembrane region" description="Helical" evidence="10">
    <location>
        <begin position="465"/>
        <end position="486"/>
    </location>
</feature>
<dbReference type="GO" id="GO:0009252">
    <property type="term" value="P:peptidoglycan biosynthetic process"/>
    <property type="evidence" value="ECO:0007669"/>
    <property type="project" value="UniProtKB-UniRule"/>
</dbReference>
<feature type="transmembrane region" description="Helical" evidence="10">
    <location>
        <begin position="173"/>
        <end position="193"/>
    </location>
</feature>
<dbReference type="GO" id="GO:0034204">
    <property type="term" value="P:lipid translocation"/>
    <property type="evidence" value="ECO:0007669"/>
    <property type="project" value="TreeGrafter"/>
</dbReference>
<keyword evidence="13" id="KW-1185">Reference proteome</keyword>
<organism evidence="12 13">
    <name type="scientific">Ketogulonicigenium vulgare (strain WSH-001)</name>
    <dbReference type="NCBI Taxonomy" id="759362"/>
    <lineage>
        <taxon>Bacteria</taxon>
        <taxon>Pseudomonadati</taxon>
        <taxon>Pseudomonadota</taxon>
        <taxon>Alphaproteobacteria</taxon>
        <taxon>Rhodobacterales</taxon>
        <taxon>Roseobacteraceae</taxon>
        <taxon>Ketogulonicigenium</taxon>
    </lineage>
</organism>
<dbReference type="GO" id="GO:0015648">
    <property type="term" value="F:lipid-linked peptidoglycan transporter activity"/>
    <property type="evidence" value="ECO:0007669"/>
    <property type="project" value="UniProtKB-UniRule"/>
</dbReference>
<accession>F9Y8U3</accession>
<comment type="function">
    <text evidence="8 10 11">Involved in peptidoglycan biosynthesis. Transports lipid-linked peptidoglycan precursors from the inner to the outer leaflet of the cytoplasmic membrane.</text>
</comment>
<feature type="transmembrane region" description="Helical" evidence="10">
    <location>
        <begin position="368"/>
        <end position="389"/>
    </location>
</feature>
<comment type="pathway">
    <text evidence="10">Cell wall biogenesis; peptidoglycan biosynthesis.</text>
</comment>
<evidence type="ECO:0000313" key="12">
    <source>
        <dbReference type="EMBL" id="AEM42420.1"/>
    </source>
</evidence>
<feature type="transmembrane region" description="Helical" evidence="10">
    <location>
        <begin position="147"/>
        <end position="166"/>
    </location>
</feature>
<evidence type="ECO:0000256" key="1">
    <source>
        <dbReference type="ARBA" id="ARBA00004651"/>
    </source>
</evidence>
<feature type="transmembrane region" description="Helical" evidence="10">
    <location>
        <begin position="290"/>
        <end position="311"/>
    </location>
</feature>
<dbReference type="PIRSF" id="PIRSF002869">
    <property type="entry name" value="MviN"/>
    <property type="match status" value="1"/>
</dbReference>
<dbReference type="InterPro" id="IPR051050">
    <property type="entry name" value="Lipid_II_flippase_MurJ/MviN"/>
</dbReference>
<keyword evidence="5 10" id="KW-0573">Peptidoglycan synthesis</keyword>
<evidence type="ECO:0000256" key="10">
    <source>
        <dbReference type="HAMAP-Rule" id="MF_02078"/>
    </source>
</evidence>
<dbReference type="RefSeq" id="WP_013383073.1">
    <property type="nucleotide sequence ID" value="NC_017384.1"/>
</dbReference>
<evidence type="ECO:0000256" key="5">
    <source>
        <dbReference type="ARBA" id="ARBA00022984"/>
    </source>
</evidence>
<dbReference type="eggNOG" id="COG0728">
    <property type="taxonomic scope" value="Bacteria"/>
</dbReference>
<dbReference type="GO" id="GO:0005886">
    <property type="term" value="C:plasma membrane"/>
    <property type="evidence" value="ECO:0007669"/>
    <property type="project" value="UniProtKB-SubCell"/>
</dbReference>
<feature type="transmembrane region" description="Helical" evidence="10">
    <location>
        <begin position="401"/>
        <end position="420"/>
    </location>
</feature>
<dbReference type="GO" id="GO:0008360">
    <property type="term" value="P:regulation of cell shape"/>
    <property type="evidence" value="ECO:0007669"/>
    <property type="project" value="UniProtKB-UniRule"/>
</dbReference>
<keyword evidence="3 10" id="KW-0812">Transmembrane</keyword>
<keyword evidence="2 10" id="KW-1003">Cell membrane</keyword>
<evidence type="ECO:0000256" key="9">
    <source>
        <dbReference type="ARBA" id="ARBA00061532"/>
    </source>
</evidence>
<dbReference type="PANTHER" id="PTHR47019:SF1">
    <property type="entry name" value="LIPID II FLIPPASE MURJ"/>
    <property type="match status" value="1"/>
</dbReference>
<keyword evidence="7 10" id="KW-0472">Membrane</keyword>
<dbReference type="CDD" id="cd13123">
    <property type="entry name" value="MATE_MurJ_like"/>
    <property type="match status" value="1"/>
</dbReference>
<dbReference type="EMBL" id="CP002018">
    <property type="protein sequence ID" value="AEM42420.1"/>
    <property type="molecule type" value="Genomic_DNA"/>
</dbReference>
<dbReference type="NCBIfam" id="TIGR01695">
    <property type="entry name" value="murJ_mviN"/>
    <property type="match status" value="1"/>
</dbReference>
<evidence type="ECO:0000256" key="2">
    <source>
        <dbReference type="ARBA" id="ARBA00022475"/>
    </source>
</evidence>
<dbReference type="PATRIC" id="fig|759362.5.peg.2694"/>
<keyword evidence="10 11" id="KW-0961">Cell wall biogenesis/degradation</keyword>
<evidence type="ECO:0000256" key="7">
    <source>
        <dbReference type="ARBA" id="ARBA00023136"/>
    </source>
</evidence>
<dbReference type="Proteomes" id="UP000000692">
    <property type="component" value="Chromosome"/>
</dbReference>
<sequence>MTTETSRKPSGASSPIRLATNFVTVGVWTFLSRVLGFARDIMMAAYLGTGPVAEAFAVAFTLPNMFRRFFAEGAFNLAFVPMFAKKLEAGEDATGFARDAYAGMAFILTIFSVIGMLIMPVLVWLMASGWVGDARFSLATAYARVTFPYILLISLTALLSGILNAAGRFRAAAAAPALLNLTFIPAIVIGAHFDALPGGGDGVRIGWAMAWGLPVAGILQLATLWWAARRAGFTMTIKRPRLTPELRQLAIIAMPAVLAGGVVQINLLVGRQVASYFEGAYNWLSYADRLYQLPLGVVGAAIGVVLLPELSRRLAAGDDKAGKQAMNRATEFALMLSVPAAVALVVIAVPLISVMYERGAFTSADTAATALALAVYGLGLPAFVMQKVLQPLFYARADTRSPFRFALVSLVVNAVAAVALAPFIGFIAAAVGTTVAGWGMVLQLWLGSRKMGAAAEVDAQLRTRFWRICAAAAIMGVFLAIAYALLNPMLEPGRMRYLALMILVFGGMGVYFVAGQLLRAFDIREVRAMLRRSKGR</sequence>
<dbReference type="AlphaFoldDB" id="F9Y8U3"/>
<comment type="subcellular location">
    <subcellularLocation>
        <location evidence="10">Cell inner membrane</location>
        <topology evidence="10">Multi-pass membrane protein</topology>
    </subcellularLocation>
    <subcellularLocation>
        <location evidence="1">Cell membrane</location>
        <topology evidence="1">Multi-pass membrane protein</topology>
    </subcellularLocation>
</comment>
<dbReference type="PANTHER" id="PTHR47019">
    <property type="entry name" value="LIPID II FLIPPASE MURJ"/>
    <property type="match status" value="1"/>
</dbReference>
<name>F9Y8U3_KETVW</name>
<dbReference type="HOGENOM" id="CLU_006797_5_0_5"/>
<dbReference type="OrthoDB" id="9816572at2"/>
<feature type="transmembrane region" description="Helical" evidence="10">
    <location>
        <begin position="498"/>
        <end position="521"/>
    </location>
</feature>
<feature type="transmembrane region" description="Helical" evidence="10">
    <location>
        <begin position="426"/>
        <end position="445"/>
    </location>
</feature>
<dbReference type="UniPathway" id="UPA00219"/>
<evidence type="ECO:0000256" key="6">
    <source>
        <dbReference type="ARBA" id="ARBA00022989"/>
    </source>
</evidence>
<proteinExistence type="inferred from homology"/>
<keyword evidence="4 10" id="KW-0133">Cell shape</keyword>
<evidence type="ECO:0000256" key="8">
    <source>
        <dbReference type="ARBA" id="ARBA00060041"/>
    </source>
</evidence>
<feature type="transmembrane region" description="Helical" evidence="10">
    <location>
        <begin position="12"/>
        <end position="31"/>
    </location>
</feature>
<evidence type="ECO:0000256" key="11">
    <source>
        <dbReference type="PIRNR" id="PIRNR002869"/>
    </source>
</evidence>
<dbReference type="KEGG" id="kvl:KVU_2581"/>
<protein>
    <recommendedName>
        <fullName evidence="10">Probable lipid II flippase MurJ</fullName>
    </recommendedName>
</protein>
<gene>
    <name evidence="12" type="primary">mviN</name>
    <name evidence="10" type="synonym">murJ</name>
    <name evidence="12" type="ordered locus">KVU_2581</name>
</gene>
<evidence type="ECO:0000256" key="4">
    <source>
        <dbReference type="ARBA" id="ARBA00022960"/>
    </source>
</evidence>
<dbReference type="Pfam" id="PF03023">
    <property type="entry name" value="MurJ"/>
    <property type="match status" value="1"/>
</dbReference>
<evidence type="ECO:0000313" key="13">
    <source>
        <dbReference type="Proteomes" id="UP000000692"/>
    </source>
</evidence>
<reference evidence="12 13" key="1">
    <citation type="journal article" date="2011" name="J. Bacteriol.">
        <title>Complete genome sequence of the industrial strain Ketogulonicigenium vulgare WSH-001.</title>
        <authorList>
            <person name="Liu L."/>
            <person name="Li Y."/>
            <person name="Zhang J."/>
            <person name="Zhou Z."/>
            <person name="Liu J."/>
            <person name="Li X."/>
            <person name="Zhou J."/>
            <person name="Du G."/>
            <person name="Wang L."/>
            <person name="Chen J."/>
        </authorList>
    </citation>
    <scope>NUCLEOTIDE SEQUENCE [LARGE SCALE GENOMIC DNA]</scope>
    <source>
        <strain evidence="12 13">WSH-001</strain>
    </source>
</reference>
<feature type="transmembrane region" description="Helical" evidence="10">
    <location>
        <begin position="105"/>
        <end position="127"/>
    </location>
</feature>
<dbReference type="PRINTS" id="PR01806">
    <property type="entry name" value="VIRFACTRMVIN"/>
</dbReference>
<feature type="transmembrane region" description="Helical" evidence="10">
    <location>
        <begin position="332"/>
        <end position="356"/>
    </location>
</feature>
<keyword evidence="6 10" id="KW-1133">Transmembrane helix</keyword>
<feature type="transmembrane region" description="Helical" evidence="10">
    <location>
        <begin position="249"/>
        <end position="270"/>
    </location>
</feature>
<comment type="similarity">
    <text evidence="9 10 11">Belongs to the MurJ/MviN family.</text>
</comment>
<keyword evidence="10" id="KW-0997">Cell inner membrane</keyword>
<evidence type="ECO:0000256" key="3">
    <source>
        <dbReference type="ARBA" id="ARBA00022692"/>
    </source>
</evidence>